<keyword evidence="7" id="KW-0833">Ubl conjugation pathway</keyword>
<evidence type="ECO:0000259" key="12">
    <source>
        <dbReference type="Pfam" id="PF11145"/>
    </source>
</evidence>
<evidence type="ECO:0000256" key="6">
    <source>
        <dbReference type="ARBA" id="ARBA00022692"/>
    </source>
</evidence>
<evidence type="ECO:0000256" key="5">
    <source>
        <dbReference type="ARBA" id="ARBA00022679"/>
    </source>
</evidence>
<keyword evidence="11" id="KW-0732">Signal</keyword>
<evidence type="ECO:0000313" key="14">
    <source>
        <dbReference type="EMBL" id="PAN29190.1"/>
    </source>
</evidence>
<evidence type="ECO:0000256" key="3">
    <source>
        <dbReference type="ARBA" id="ARBA00004906"/>
    </source>
</evidence>
<keyword evidence="9 10" id="KW-0472">Membrane</keyword>
<feature type="domain" description="DUF2921" evidence="13">
    <location>
        <begin position="454"/>
        <end position="625"/>
    </location>
</feature>
<protein>
    <recommendedName>
        <fullName evidence="4">RING-type E3 ubiquitin transferase</fullName>
        <ecNumber evidence="4">2.3.2.27</ecNumber>
    </recommendedName>
</protein>
<proteinExistence type="predicted"/>
<feature type="transmembrane region" description="Helical" evidence="10">
    <location>
        <begin position="724"/>
        <end position="745"/>
    </location>
</feature>
<dbReference type="EMBL" id="CM008050">
    <property type="protein sequence ID" value="PAN29190.1"/>
    <property type="molecule type" value="Genomic_DNA"/>
</dbReference>
<feature type="chain" id="PRO_5015472246" description="RING-type E3 ubiquitin transferase" evidence="11">
    <location>
        <begin position="34"/>
        <end position="934"/>
    </location>
</feature>
<evidence type="ECO:0000256" key="1">
    <source>
        <dbReference type="ARBA" id="ARBA00000900"/>
    </source>
</evidence>
<comment type="subcellular location">
    <subcellularLocation>
        <location evidence="2">Endomembrane system</location>
        <topology evidence="2">Multi-pass membrane protein</topology>
    </subcellularLocation>
</comment>
<dbReference type="PANTHER" id="PTHR33389:SF7">
    <property type="entry name" value="OS01G0678000 PROTEIN"/>
    <property type="match status" value="1"/>
</dbReference>
<gene>
    <name evidence="14" type="ORF">PAHAL_5G207500</name>
</gene>
<feature type="domain" description="DUF2921" evidence="13">
    <location>
        <begin position="229"/>
        <end position="399"/>
    </location>
</feature>
<dbReference type="Pfam" id="PF11145">
    <property type="entry name" value="DUF2921"/>
    <property type="match status" value="1"/>
</dbReference>
<feature type="domain" description="SWEET-like" evidence="12">
    <location>
        <begin position="637"/>
        <end position="916"/>
    </location>
</feature>
<dbReference type="AlphaFoldDB" id="A0A2S3HSZ1"/>
<feature type="domain" description="DUF2921" evidence="13">
    <location>
        <begin position="37"/>
        <end position="204"/>
    </location>
</feature>
<reference evidence="14" key="1">
    <citation type="submission" date="2018-04" db="EMBL/GenBank/DDBJ databases">
        <title>WGS assembly of Panicum hallii.</title>
        <authorList>
            <person name="Lovell J."/>
            <person name="Jenkins J."/>
            <person name="Lowry D."/>
            <person name="Mamidi S."/>
            <person name="Sreedasyam A."/>
            <person name="Weng X."/>
            <person name="Barry K."/>
            <person name="Bonette J."/>
            <person name="Campitelli B."/>
            <person name="Daum C."/>
            <person name="Gordon S."/>
            <person name="Gould B."/>
            <person name="Lipzen A."/>
            <person name="Macqueen A."/>
            <person name="Palacio-Mejia J."/>
            <person name="Plott C."/>
            <person name="Shakirov E."/>
            <person name="Shu S."/>
            <person name="Yoshinaga Y."/>
            <person name="Zane M."/>
            <person name="Rokhsar D."/>
            <person name="Grimwood J."/>
            <person name="Schmutz J."/>
            <person name="Juenger T."/>
        </authorList>
    </citation>
    <scope>NUCLEOTIDE SEQUENCE [LARGE SCALE GENOMIC DNA]</scope>
    <source>
        <strain evidence="14">FIL2</strain>
    </source>
</reference>
<dbReference type="GO" id="GO:0012505">
    <property type="term" value="C:endomembrane system"/>
    <property type="evidence" value="ECO:0007669"/>
    <property type="project" value="UniProtKB-SubCell"/>
</dbReference>
<keyword evidence="5" id="KW-0808">Transferase</keyword>
<dbReference type="GO" id="GO:0061630">
    <property type="term" value="F:ubiquitin protein ligase activity"/>
    <property type="evidence" value="ECO:0007669"/>
    <property type="project" value="UniProtKB-EC"/>
</dbReference>
<dbReference type="InterPro" id="IPR021319">
    <property type="entry name" value="DUF2921"/>
</dbReference>
<feature type="transmembrane region" description="Helical" evidence="10">
    <location>
        <begin position="649"/>
        <end position="669"/>
    </location>
</feature>
<keyword evidence="6 10" id="KW-0812">Transmembrane</keyword>
<evidence type="ECO:0000256" key="9">
    <source>
        <dbReference type="ARBA" id="ARBA00023136"/>
    </source>
</evidence>
<evidence type="ECO:0000259" key="13">
    <source>
        <dbReference type="Pfam" id="PF25333"/>
    </source>
</evidence>
<dbReference type="Proteomes" id="UP000243499">
    <property type="component" value="Chromosome 5"/>
</dbReference>
<dbReference type="EC" id="2.3.2.27" evidence="4"/>
<feature type="signal peptide" evidence="11">
    <location>
        <begin position="1"/>
        <end position="33"/>
    </location>
</feature>
<dbReference type="Gramene" id="PAN29190">
    <property type="protein sequence ID" value="PAN29190"/>
    <property type="gene ID" value="PAHAL_5G207500"/>
</dbReference>
<dbReference type="InterPro" id="IPR057425">
    <property type="entry name" value="DUF2921_N"/>
</dbReference>
<evidence type="ECO:0000256" key="4">
    <source>
        <dbReference type="ARBA" id="ARBA00012483"/>
    </source>
</evidence>
<evidence type="ECO:0000256" key="8">
    <source>
        <dbReference type="ARBA" id="ARBA00022989"/>
    </source>
</evidence>
<evidence type="ECO:0000256" key="11">
    <source>
        <dbReference type="SAM" id="SignalP"/>
    </source>
</evidence>
<organism evidence="14">
    <name type="scientific">Panicum hallii</name>
    <dbReference type="NCBI Taxonomy" id="206008"/>
    <lineage>
        <taxon>Eukaryota</taxon>
        <taxon>Viridiplantae</taxon>
        <taxon>Streptophyta</taxon>
        <taxon>Embryophyta</taxon>
        <taxon>Tracheophyta</taxon>
        <taxon>Spermatophyta</taxon>
        <taxon>Magnoliopsida</taxon>
        <taxon>Liliopsida</taxon>
        <taxon>Poales</taxon>
        <taxon>Poaceae</taxon>
        <taxon>PACMAD clade</taxon>
        <taxon>Panicoideae</taxon>
        <taxon>Panicodae</taxon>
        <taxon>Paniceae</taxon>
        <taxon>Panicinae</taxon>
        <taxon>Panicum</taxon>
        <taxon>Panicum sect. Panicum</taxon>
    </lineage>
</organism>
<comment type="catalytic activity">
    <reaction evidence="1">
        <text>S-ubiquitinyl-[E2 ubiquitin-conjugating enzyme]-L-cysteine + [acceptor protein]-L-lysine = [E2 ubiquitin-conjugating enzyme]-L-cysteine + N(6)-ubiquitinyl-[acceptor protein]-L-lysine.</text>
        <dbReference type="EC" id="2.3.2.27"/>
    </reaction>
</comment>
<sequence>MAPPAKNHNHLATYHLCFLLVLSVAALSSVVSATDSSLCTIPSPAPEHVAAGNDKLPLIYSFRLSAGYFSGGEDIHFARDESGGDDDGSFLHARRSFTLLPLRVDRTTDATVVHVSATLRLSGGRALHAVAAHRRRDRFAGGAHSVSFHLDGYYSSTSAELCMIGSGTYAEGDDWLEHLPGVVLRLRVPSPPSLSDPFVTGQLKGAGFDAITLVAYAEGDLYKYGQHASCPPPPSTARSALQALGASFSCAHLKEQLVSSYKLQYGGGGGAHASSTSPAPLRLQEPRMHVGQVQCTPDGAVRVYATFSSSTNMFLAGQLRPGFMVNEAAVVAEGRWDSALSTLCLRACRVVRSGPAALAVQEQDCGIGMSFWFPSVWTVRDRSIVAGTLWNASHETDGSSAAAAAGAISASSIDFDASSIDFDSNRGNFSDVEYRYTMVDEAKQRYFADVLRSHRNKTKGRFPAATYSYRDFEFRFYMDKGNGGSGYGHGEAHPVTIGSAMVYGDRLAAADSFSRHAEVDMELELLTVSYNIHIRRVPPNLNPMRLNLTSPVAIEERVVTAEGVYDPRTGVLCMIGCQELAGGSMDCRTLITVQFASLDAKAQGHGRGVISSLRPKADPLFFDKMDVVLFGMYAEQVAESVSRMDMESVMLVVSMTLPCLFTALQILRAKRSPEASAATSITMLVLLALGYAAPLVIGSEALFVSRGTEYAPFLRRVPHELRQAMLRAPTLIAFVLQLRLLQLAWSARRSAAGRSKAETAAERRALLWVCLPMYLLGGALTVAHHASISRRAALEDSLAVRVGPEPATLWEDLASSTGLALDGFLLPQVAMNAFLSGGACAVSPWFYVGGTVVRAMPHVYDAIRARGYVPSVTPSNVYASPRDDRFGVAWDVAVPWGAALLAVLLFLQQRLGAFSFGSRRRSGEYEMASTQQQH</sequence>
<comment type="pathway">
    <text evidence="3">Protein modification; protein ubiquitination.</text>
</comment>
<feature type="transmembrane region" description="Helical" evidence="10">
    <location>
        <begin position="888"/>
        <end position="907"/>
    </location>
</feature>
<evidence type="ECO:0000256" key="7">
    <source>
        <dbReference type="ARBA" id="ARBA00022786"/>
    </source>
</evidence>
<name>A0A2S3HSZ1_9POAL</name>
<dbReference type="PANTHER" id="PTHR33389">
    <property type="entry name" value="FAMILY PROTEIN, PUTATIVE (DUF2921)-RELATED"/>
    <property type="match status" value="1"/>
</dbReference>
<evidence type="ECO:0000256" key="10">
    <source>
        <dbReference type="SAM" id="Phobius"/>
    </source>
</evidence>
<accession>A0A2S3HSZ1</accession>
<feature type="transmembrane region" description="Helical" evidence="10">
    <location>
        <begin position="681"/>
        <end position="704"/>
    </location>
</feature>
<feature type="transmembrane region" description="Helical" evidence="10">
    <location>
        <begin position="765"/>
        <end position="786"/>
    </location>
</feature>
<keyword evidence="8 10" id="KW-1133">Transmembrane helix</keyword>
<dbReference type="Pfam" id="PF25333">
    <property type="entry name" value="DUF2921_N"/>
    <property type="match status" value="3"/>
</dbReference>
<evidence type="ECO:0000256" key="2">
    <source>
        <dbReference type="ARBA" id="ARBA00004127"/>
    </source>
</evidence>